<evidence type="ECO:0000256" key="3">
    <source>
        <dbReference type="ARBA" id="ARBA00022729"/>
    </source>
</evidence>
<keyword evidence="5" id="KW-0998">Cell outer membrane</keyword>
<dbReference type="InterPro" id="IPR012944">
    <property type="entry name" value="SusD_RagB_dom"/>
</dbReference>
<dbReference type="AlphaFoldDB" id="A0A1G4G431"/>
<dbReference type="SUPFAM" id="SSF48452">
    <property type="entry name" value="TPR-like"/>
    <property type="match status" value="1"/>
</dbReference>
<dbReference type="RefSeq" id="WP_071135917.1">
    <property type="nucleotide sequence ID" value="NZ_LT608328.1"/>
</dbReference>
<dbReference type="Gene3D" id="1.25.40.390">
    <property type="match status" value="1"/>
</dbReference>
<reference evidence="8 9" key="1">
    <citation type="submission" date="2016-08" db="EMBL/GenBank/DDBJ databases">
        <authorList>
            <person name="Seilhamer J.J."/>
        </authorList>
    </citation>
    <scope>NUCLEOTIDE SEQUENCE [LARGE SCALE GENOMIC DNA]</scope>
    <source>
        <strain evidence="8">ING2-E5A</strain>
    </source>
</reference>
<feature type="domain" description="RagB/SusD" evidence="6">
    <location>
        <begin position="386"/>
        <end position="530"/>
    </location>
</feature>
<evidence type="ECO:0000256" key="4">
    <source>
        <dbReference type="ARBA" id="ARBA00023136"/>
    </source>
</evidence>
<evidence type="ECO:0000256" key="1">
    <source>
        <dbReference type="ARBA" id="ARBA00004442"/>
    </source>
</evidence>
<protein>
    <submittedName>
        <fullName evidence="8">Starch-binding protein, SusD-like family</fullName>
    </submittedName>
</protein>
<keyword evidence="4" id="KW-0472">Membrane</keyword>
<dbReference type="PROSITE" id="PS51257">
    <property type="entry name" value="PROKAR_LIPOPROTEIN"/>
    <property type="match status" value="1"/>
</dbReference>
<evidence type="ECO:0000256" key="2">
    <source>
        <dbReference type="ARBA" id="ARBA00006275"/>
    </source>
</evidence>
<comment type="subcellular location">
    <subcellularLocation>
        <location evidence="1">Cell outer membrane</location>
    </subcellularLocation>
</comment>
<feature type="domain" description="SusD-like N-terminal" evidence="7">
    <location>
        <begin position="26"/>
        <end position="229"/>
    </location>
</feature>
<evidence type="ECO:0000313" key="8">
    <source>
        <dbReference type="EMBL" id="SCM55432.1"/>
    </source>
</evidence>
<dbReference type="Proteomes" id="UP000178485">
    <property type="component" value="Chromosome i"/>
</dbReference>
<dbReference type="Pfam" id="PF07980">
    <property type="entry name" value="SusD_RagB"/>
    <property type="match status" value="1"/>
</dbReference>
<evidence type="ECO:0000259" key="7">
    <source>
        <dbReference type="Pfam" id="PF14322"/>
    </source>
</evidence>
<keyword evidence="9" id="KW-1185">Reference proteome</keyword>
<dbReference type="STRING" id="1642646.ING2E5A_0359"/>
<evidence type="ECO:0000313" key="9">
    <source>
        <dbReference type="Proteomes" id="UP000178485"/>
    </source>
</evidence>
<dbReference type="EMBL" id="LT608328">
    <property type="protein sequence ID" value="SCM55432.1"/>
    <property type="molecule type" value="Genomic_DNA"/>
</dbReference>
<dbReference type="KEGG" id="pmuc:ING2E5A_0359"/>
<name>A0A1G4G431_9BACT</name>
<proteinExistence type="inferred from homology"/>
<keyword evidence="3" id="KW-0732">Signal</keyword>
<dbReference type="Pfam" id="PF14322">
    <property type="entry name" value="SusD-like_3"/>
    <property type="match status" value="1"/>
</dbReference>
<sequence length="535" mass="61995">MKKYIHIIFILSVIVSFTSCQSNDKFLAEEPKGQLFADNLCNNEAEIQLLINGMYGIFDVAINRPYESMEIKFAASDDIIGTGNQRVYYHEMEINMPITTGGDTDVQRGYERAYNTVNQANTIINNYKNATGVVPEARLNALAAQAHYIRAFMYFWLVRFFNNIPLVTTAYDPDSKREVTLSSSKDVYELIVSDLKFAEEWLPVKWDGFMANGAPTKGAAKSTLALVYLQMAGYPVNGGTEYYALARDKAKEVIDRANEFGYALREHFWEVFDPYWEAGSRELDEPIFWIDHTPDDYTVRSPNPSRPIEFGGWESMIAELGFFNRFPEGERKEFTFVTDFYHSNGTYYYYTDLKAKHPAYRKLWADNFTPGWEWENRDDPNSNWRTRMDLSASWYSGRPIIFTRYADVLLIYAEAKARTDGPDALAYKCLNDVRNRAYKGLGTTEASVSNLTTEQFIDSVVWERAWEFAGFEYSARWFDLQRLQLVEKATTEWREEPEEKYQLLRPYTKKDYFLSIPSKEVMLNPNLANNNADLQ</sequence>
<dbReference type="GO" id="GO:0009279">
    <property type="term" value="C:cell outer membrane"/>
    <property type="evidence" value="ECO:0007669"/>
    <property type="project" value="UniProtKB-SubCell"/>
</dbReference>
<gene>
    <name evidence="8" type="ORF">ING2E5A_0359</name>
</gene>
<organism evidence="8 9">
    <name type="scientific">Petrimonas mucosa</name>
    <dbReference type="NCBI Taxonomy" id="1642646"/>
    <lineage>
        <taxon>Bacteria</taxon>
        <taxon>Pseudomonadati</taxon>
        <taxon>Bacteroidota</taxon>
        <taxon>Bacteroidia</taxon>
        <taxon>Bacteroidales</taxon>
        <taxon>Dysgonomonadaceae</taxon>
        <taxon>Petrimonas</taxon>
    </lineage>
</organism>
<evidence type="ECO:0000259" key="6">
    <source>
        <dbReference type="Pfam" id="PF07980"/>
    </source>
</evidence>
<comment type="similarity">
    <text evidence="2">Belongs to the SusD family.</text>
</comment>
<accession>A0A1G4G431</accession>
<evidence type="ECO:0000256" key="5">
    <source>
        <dbReference type="ARBA" id="ARBA00023237"/>
    </source>
</evidence>
<dbReference type="InterPro" id="IPR011990">
    <property type="entry name" value="TPR-like_helical_dom_sf"/>
</dbReference>
<dbReference type="InterPro" id="IPR033985">
    <property type="entry name" value="SusD-like_N"/>
</dbReference>